<protein>
    <recommendedName>
        <fullName evidence="3">F-box domain-containing protein</fullName>
    </recommendedName>
</protein>
<evidence type="ECO:0000313" key="2">
    <source>
        <dbReference type="Proteomes" id="UP000070700"/>
    </source>
</evidence>
<dbReference type="OrthoDB" id="62952at2759"/>
<organism evidence="1 2">
    <name type="scientific">Mollisia scopiformis</name>
    <name type="common">Conifer needle endophyte fungus</name>
    <name type="synonym">Phialocephala scopiformis</name>
    <dbReference type="NCBI Taxonomy" id="149040"/>
    <lineage>
        <taxon>Eukaryota</taxon>
        <taxon>Fungi</taxon>
        <taxon>Dikarya</taxon>
        <taxon>Ascomycota</taxon>
        <taxon>Pezizomycotina</taxon>
        <taxon>Leotiomycetes</taxon>
        <taxon>Helotiales</taxon>
        <taxon>Mollisiaceae</taxon>
        <taxon>Mollisia</taxon>
    </lineage>
</organism>
<dbReference type="EMBL" id="KQ947415">
    <property type="protein sequence ID" value="KUJ16802.1"/>
    <property type="molecule type" value="Genomic_DNA"/>
</dbReference>
<dbReference type="InParanoid" id="A0A194XAL4"/>
<dbReference type="RefSeq" id="XP_018071157.1">
    <property type="nucleotide sequence ID" value="XM_018222544.1"/>
</dbReference>
<dbReference type="AlphaFoldDB" id="A0A194XAL4"/>
<proteinExistence type="predicted"/>
<dbReference type="GeneID" id="28832270"/>
<evidence type="ECO:0008006" key="3">
    <source>
        <dbReference type="Google" id="ProtNLM"/>
    </source>
</evidence>
<keyword evidence="2" id="KW-1185">Reference proteome</keyword>
<evidence type="ECO:0000313" key="1">
    <source>
        <dbReference type="EMBL" id="KUJ16802.1"/>
    </source>
</evidence>
<name>A0A194XAL4_MOLSC</name>
<dbReference type="KEGG" id="psco:LY89DRAFT_782064"/>
<dbReference type="Proteomes" id="UP000070700">
    <property type="component" value="Unassembled WGS sequence"/>
</dbReference>
<accession>A0A194XAL4</accession>
<dbReference type="PANTHER" id="PTHR38790">
    <property type="entry name" value="2EXR DOMAIN-CONTAINING PROTEIN-RELATED"/>
    <property type="match status" value="1"/>
</dbReference>
<reference evidence="1 2" key="1">
    <citation type="submission" date="2015-10" db="EMBL/GenBank/DDBJ databases">
        <title>Full genome of DAOMC 229536 Phialocephala scopiformis, a fungal endophyte of spruce producing the potent anti-insectan compound rugulosin.</title>
        <authorList>
            <consortium name="DOE Joint Genome Institute"/>
            <person name="Walker A.K."/>
            <person name="Frasz S.L."/>
            <person name="Seifert K.A."/>
            <person name="Miller J.D."/>
            <person name="Mondo S.J."/>
            <person name="Labutti K."/>
            <person name="Lipzen A."/>
            <person name="Dockter R."/>
            <person name="Kennedy M."/>
            <person name="Grigoriev I.V."/>
            <person name="Spatafora J.W."/>
        </authorList>
    </citation>
    <scope>NUCLEOTIDE SEQUENCE [LARGE SCALE GENOMIC DNA]</scope>
    <source>
        <strain evidence="1 2">CBS 120377</strain>
    </source>
</reference>
<sequence length="285" mass="33314">MGKTRVWKLENFSQTVGASKVTTGQMTGLFKHAPGGKNLLIDLPLEILEMIYELAFESDDCIRITQHRPSTRAYSKELRARMNTRGVTPLLRVNRFLYLNASPVFYRINKFVATAAKRRHWDCHELSRSHPDRGTKFHSLEQFIRVIPTQHLGCIRHLQLNMDGDNCSWCCRSILDIVTCHFPGLRILELDRFCNERVPDLVSNPKKCQRVFERTLQTLQRMRKLKKLQQLRITGFFKDLEFPRRVRESLKDVCRVDFQGAAFQHPDSFSQGWMGLWNECLNAVF</sequence>
<gene>
    <name evidence="1" type="ORF">LY89DRAFT_782064</name>
</gene>